<dbReference type="EMBL" id="JAAXKY010000013">
    <property type="protein sequence ID" value="NMH76775.1"/>
    <property type="molecule type" value="Genomic_DNA"/>
</dbReference>
<keyword evidence="1" id="KW-0812">Transmembrane</keyword>
<evidence type="ECO:0000259" key="2">
    <source>
        <dbReference type="Pfam" id="PF09851"/>
    </source>
</evidence>
<keyword evidence="4" id="KW-1185">Reference proteome</keyword>
<protein>
    <submittedName>
        <fullName evidence="3">SHOCT domain-containing protein</fullName>
    </submittedName>
</protein>
<organism evidence="3 4">
    <name type="scientific">Pseudonocardia xinjiangensis</name>
    <dbReference type="NCBI Taxonomy" id="75289"/>
    <lineage>
        <taxon>Bacteria</taxon>
        <taxon>Bacillati</taxon>
        <taxon>Actinomycetota</taxon>
        <taxon>Actinomycetes</taxon>
        <taxon>Pseudonocardiales</taxon>
        <taxon>Pseudonocardiaceae</taxon>
        <taxon>Pseudonocardia</taxon>
    </lineage>
</organism>
<comment type="caution">
    <text evidence="3">The sequence shown here is derived from an EMBL/GenBank/DDBJ whole genome shotgun (WGS) entry which is preliminary data.</text>
</comment>
<evidence type="ECO:0000313" key="4">
    <source>
        <dbReference type="Proteomes" id="UP001296706"/>
    </source>
</evidence>
<keyword evidence="1" id="KW-0472">Membrane</keyword>
<dbReference type="Proteomes" id="UP001296706">
    <property type="component" value="Unassembled WGS sequence"/>
</dbReference>
<reference evidence="3 4" key="1">
    <citation type="submission" date="2020-04" db="EMBL/GenBank/DDBJ databases">
        <authorList>
            <person name="Klaysubun C."/>
            <person name="Duangmal K."/>
            <person name="Lipun K."/>
        </authorList>
    </citation>
    <scope>NUCLEOTIDE SEQUENCE [LARGE SCALE GENOMIC DNA]</scope>
    <source>
        <strain evidence="3 4">JCM 11839</strain>
    </source>
</reference>
<feature type="transmembrane region" description="Helical" evidence="1">
    <location>
        <begin position="12"/>
        <end position="38"/>
    </location>
</feature>
<accession>A0ABX1RCD0</accession>
<evidence type="ECO:0000313" key="3">
    <source>
        <dbReference type="EMBL" id="NMH76775.1"/>
    </source>
</evidence>
<dbReference type="InterPro" id="IPR018649">
    <property type="entry name" value="SHOCT"/>
</dbReference>
<sequence>MYWWGNQMTAWGWVLMSVSSVAFWALVIAVIVALGRYLRIGGTDRRAEQSARPSPEQLLAERYARGEIDEAEYLRRLDTLEGAAGDWRSPSRP</sequence>
<feature type="domain" description="SHOCT" evidence="2">
    <location>
        <begin position="55"/>
        <end position="80"/>
    </location>
</feature>
<name>A0ABX1RCD0_9PSEU</name>
<gene>
    <name evidence="3" type="ORF">HF577_06630</name>
</gene>
<dbReference type="Pfam" id="PF09851">
    <property type="entry name" value="SHOCT"/>
    <property type="match status" value="1"/>
</dbReference>
<keyword evidence="1" id="KW-1133">Transmembrane helix</keyword>
<proteinExistence type="predicted"/>
<evidence type="ECO:0000256" key="1">
    <source>
        <dbReference type="SAM" id="Phobius"/>
    </source>
</evidence>